<dbReference type="Proteomes" id="UP000197065">
    <property type="component" value="Unassembled WGS sequence"/>
</dbReference>
<dbReference type="OrthoDB" id="9796252at2"/>
<gene>
    <name evidence="3" type="ORF">SAMN07250955_102335</name>
</gene>
<keyword evidence="4" id="KW-1185">Reference proteome</keyword>
<accession>A0A212QQB1</accession>
<dbReference type="FunFam" id="3.30.450.40:FF:000008">
    <property type="entry name" value="GAF domain-containing proteins"/>
    <property type="match status" value="1"/>
</dbReference>
<dbReference type="EMBL" id="FYEH01000002">
    <property type="protein sequence ID" value="SNB61675.1"/>
    <property type="molecule type" value="Genomic_DNA"/>
</dbReference>
<sequence>MRFAASALETDDKPTFYADLGRQLSALIDGETDRIANLANAAALIHDQVPDLNWSGFYLLQGEELVLGPFQGKPACVRIPLGQGVCGTAAASRQTLRVADVHTFPGHIACDTRSRAELVVPLIAGDRLLGVLDLDSPTAARFDCEDETGLQHLADLLAQHL</sequence>
<dbReference type="SMART" id="SM00065">
    <property type="entry name" value="GAF"/>
    <property type="match status" value="1"/>
</dbReference>
<dbReference type="PANTHER" id="PTHR21021:SF15">
    <property type="entry name" value="FREE METHIONINE-R-SULFOXIDE REDUCTASE"/>
    <property type="match status" value="1"/>
</dbReference>
<evidence type="ECO:0000256" key="1">
    <source>
        <dbReference type="ARBA" id="ARBA00038454"/>
    </source>
</evidence>
<dbReference type="GO" id="GO:0033745">
    <property type="term" value="F:L-methionine-(R)-S-oxide reductase activity"/>
    <property type="evidence" value="ECO:0007669"/>
    <property type="project" value="TreeGrafter"/>
</dbReference>
<dbReference type="RefSeq" id="WP_088560170.1">
    <property type="nucleotide sequence ID" value="NZ_FYEH01000002.1"/>
</dbReference>
<dbReference type="Gene3D" id="3.30.450.40">
    <property type="match status" value="1"/>
</dbReference>
<dbReference type="AlphaFoldDB" id="A0A212QQB1"/>
<name>A0A212QQB1_9PROT</name>
<dbReference type="Pfam" id="PF01590">
    <property type="entry name" value="GAF"/>
    <property type="match status" value="1"/>
</dbReference>
<comment type="similarity">
    <text evidence="1">Belongs to the free Met sulfoxide reductase family.</text>
</comment>
<evidence type="ECO:0000259" key="2">
    <source>
        <dbReference type="SMART" id="SM00065"/>
    </source>
</evidence>
<evidence type="ECO:0000313" key="4">
    <source>
        <dbReference type="Proteomes" id="UP000197065"/>
    </source>
</evidence>
<reference evidence="3 4" key="1">
    <citation type="submission" date="2017-06" db="EMBL/GenBank/DDBJ databases">
        <authorList>
            <person name="Kim H.J."/>
            <person name="Triplett B.A."/>
        </authorList>
    </citation>
    <scope>NUCLEOTIDE SEQUENCE [LARGE SCALE GENOMIC DNA]</scope>
    <source>
        <strain evidence="3 4">B29T1</strain>
    </source>
</reference>
<dbReference type="PANTHER" id="PTHR21021">
    <property type="entry name" value="GAF/PUTATIVE CYTOSKELETAL PROTEIN"/>
    <property type="match status" value="1"/>
</dbReference>
<feature type="domain" description="GAF" evidence="2">
    <location>
        <begin position="33"/>
        <end position="161"/>
    </location>
</feature>
<protein>
    <submittedName>
        <fullName evidence="3">GAF domain-containing protein</fullName>
    </submittedName>
</protein>
<dbReference type="GO" id="GO:0005829">
    <property type="term" value="C:cytosol"/>
    <property type="evidence" value="ECO:0007669"/>
    <property type="project" value="TreeGrafter"/>
</dbReference>
<evidence type="ECO:0000313" key="3">
    <source>
        <dbReference type="EMBL" id="SNB61675.1"/>
    </source>
</evidence>
<dbReference type="InterPro" id="IPR003018">
    <property type="entry name" value="GAF"/>
</dbReference>
<organism evidence="3 4">
    <name type="scientific">Arboricoccus pini</name>
    <dbReference type="NCBI Taxonomy" id="1963835"/>
    <lineage>
        <taxon>Bacteria</taxon>
        <taxon>Pseudomonadati</taxon>
        <taxon>Pseudomonadota</taxon>
        <taxon>Alphaproteobacteria</taxon>
        <taxon>Geminicoccales</taxon>
        <taxon>Geminicoccaceae</taxon>
        <taxon>Arboricoccus</taxon>
    </lineage>
</organism>
<dbReference type="SUPFAM" id="SSF55781">
    <property type="entry name" value="GAF domain-like"/>
    <property type="match status" value="1"/>
</dbReference>
<dbReference type="InterPro" id="IPR029016">
    <property type="entry name" value="GAF-like_dom_sf"/>
</dbReference>
<proteinExistence type="inferred from homology"/>
<dbReference type="InterPro" id="IPR051330">
    <property type="entry name" value="Phosphatase_reg/MetRdx"/>
</dbReference>